<dbReference type="STRING" id="60517.A0A0R3VYP4"/>
<feature type="domain" description="Alpha-macroglobulin receptor-binding" evidence="2">
    <location>
        <begin position="1"/>
        <end position="92"/>
    </location>
</feature>
<dbReference type="InterPro" id="IPR009048">
    <property type="entry name" value="A-macroglobulin_rcpt-bd"/>
</dbReference>
<feature type="region of interest" description="Disordered" evidence="1">
    <location>
        <begin position="267"/>
        <end position="292"/>
    </location>
</feature>
<keyword evidence="4" id="KW-1185">Reference proteome</keyword>
<dbReference type="AlphaFoldDB" id="A0A0R3VYP4"/>
<dbReference type="Gene3D" id="2.60.40.690">
    <property type="entry name" value="Alpha-macroglobulin, receptor-binding domain"/>
    <property type="match status" value="1"/>
</dbReference>
<feature type="compositionally biased region" description="Low complexity" evidence="1">
    <location>
        <begin position="112"/>
        <end position="144"/>
    </location>
</feature>
<feature type="compositionally biased region" description="Basic and acidic residues" evidence="1">
    <location>
        <begin position="276"/>
        <end position="292"/>
    </location>
</feature>
<protein>
    <submittedName>
        <fullName evidence="5">A2M_recep domain-containing protein</fullName>
    </submittedName>
</protein>
<evidence type="ECO:0000256" key="1">
    <source>
        <dbReference type="SAM" id="MobiDB-lite"/>
    </source>
</evidence>
<reference evidence="3 4" key="2">
    <citation type="submission" date="2018-11" db="EMBL/GenBank/DDBJ databases">
        <authorList>
            <consortium name="Pathogen Informatics"/>
        </authorList>
    </citation>
    <scope>NUCLEOTIDE SEQUENCE [LARGE SCALE GENOMIC DNA]</scope>
</reference>
<feature type="region of interest" description="Disordered" evidence="1">
    <location>
        <begin position="112"/>
        <end position="146"/>
    </location>
</feature>
<evidence type="ECO:0000313" key="5">
    <source>
        <dbReference type="WBParaSite" id="TASK_0000253801-mRNA-1"/>
    </source>
</evidence>
<sequence length="292" mass="32309">MLLVTVQLPSGWTVTMSDLEKVPLNADFRRVELNDKEREVSAYFNGFLEEDGDAERCFTVVLHQRTLVEEAQPGLVTARDYYNPHEIVQAPLHLNSCQLYWNSTREGVIIHNATPSVPNNTTTTNTTNTTTKTATSTDTPLTDSKSTCPTCEEVEPKDLLDRLNKSLCLHERSLYVFKSYNSTSGTLKPGVLYSFDYGKHLASWNATMNILRSCDCEAAAGQVFGLFGSPIQPGTVSVDLADRELVMLEDLIEAAAQFKEASNAKLRGMSTSGTNDPRELSVFAERDGVVQQ</sequence>
<dbReference type="WBParaSite" id="TASK_0000253801-mRNA-1">
    <property type="protein sequence ID" value="TASK_0000253801-mRNA-1"/>
    <property type="gene ID" value="TASK_0000253801"/>
</dbReference>
<dbReference type="Proteomes" id="UP000282613">
    <property type="component" value="Unassembled WGS sequence"/>
</dbReference>
<evidence type="ECO:0000259" key="2">
    <source>
        <dbReference type="SMART" id="SM01361"/>
    </source>
</evidence>
<dbReference type="SMART" id="SM01361">
    <property type="entry name" value="A2M_recep"/>
    <property type="match status" value="1"/>
</dbReference>
<gene>
    <name evidence="3" type="ORF">TASK_LOCUS2539</name>
</gene>
<dbReference type="GO" id="GO:0005576">
    <property type="term" value="C:extracellular region"/>
    <property type="evidence" value="ECO:0007669"/>
    <property type="project" value="InterPro"/>
</dbReference>
<evidence type="ECO:0000313" key="3">
    <source>
        <dbReference type="EMBL" id="VDK25480.1"/>
    </source>
</evidence>
<dbReference type="OrthoDB" id="9998011at2759"/>
<organism evidence="5">
    <name type="scientific">Taenia asiatica</name>
    <name type="common">Asian tapeworm</name>
    <dbReference type="NCBI Taxonomy" id="60517"/>
    <lineage>
        <taxon>Eukaryota</taxon>
        <taxon>Metazoa</taxon>
        <taxon>Spiralia</taxon>
        <taxon>Lophotrochozoa</taxon>
        <taxon>Platyhelminthes</taxon>
        <taxon>Cestoda</taxon>
        <taxon>Eucestoda</taxon>
        <taxon>Cyclophyllidea</taxon>
        <taxon>Taeniidae</taxon>
        <taxon>Taenia</taxon>
    </lineage>
</organism>
<dbReference type="SUPFAM" id="SSF49410">
    <property type="entry name" value="Alpha-macroglobulin receptor domain"/>
    <property type="match status" value="1"/>
</dbReference>
<evidence type="ECO:0000313" key="4">
    <source>
        <dbReference type="Proteomes" id="UP000282613"/>
    </source>
</evidence>
<reference evidence="5" key="1">
    <citation type="submission" date="2017-02" db="UniProtKB">
        <authorList>
            <consortium name="WormBaseParasite"/>
        </authorList>
    </citation>
    <scope>IDENTIFICATION</scope>
</reference>
<dbReference type="EMBL" id="UYRS01001966">
    <property type="protein sequence ID" value="VDK25480.1"/>
    <property type="molecule type" value="Genomic_DNA"/>
</dbReference>
<dbReference type="InterPro" id="IPR036595">
    <property type="entry name" value="A-macroglobulin_rcpt-bd_sf"/>
</dbReference>
<name>A0A0R3VYP4_TAEAS</name>
<dbReference type="Pfam" id="PF07677">
    <property type="entry name" value="A2M_recep"/>
    <property type="match status" value="1"/>
</dbReference>
<accession>A0A0R3VYP4</accession>
<proteinExistence type="predicted"/>